<organism evidence="2 3">
    <name type="scientific">Lophiotrema nucula</name>
    <dbReference type="NCBI Taxonomy" id="690887"/>
    <lineage>
        <taxon>Eukaryota</taxon>
        <taxon>Fungi</taxon>
        <taxon>Dikarya</taxon>
        <taxon>Ascomycota</taxon>
        <taxon>Pezizomycotina</taxon>
        <taxon>Dothideomycetes</taxon>
        <taxon>Pleosporomycetidae</taxon>
        <taxon>Pleosporales</taxon>
        <taxon>Lophiotremataceae</taxon>
        <taxon>Lophiotrema</taxon>
    </lineage>
</organism>
<reference evidence="2" key="1">
    <citation type="journal article" date="2020" name="Stud. Mycol.">
        <title>101 Dothideomycetes genomes: a test case for predicting lifestyles and emergence of pathogens.</title>
        <authorList>
            <person name="Haridas S."/>
            <person name="Albert R."/>
            <person name="Binder M."/>
            <person name="Bloem J."/>
            <person name="Labutti K."/>
            <person name="Salamov A."/>
            <person name="Andreopoulos B."/>
            <person name="Baker S."/>
            <person name="Barry K."/>
            <person name="Bills G."/>
            <person name="Bluhm B."/>
            <person name="Cannon C."/>
            <person name="Castanera R."/>
            <person name="Culley D."/>
            <person name="Daum C."/>
            <person name="Ezra D."/>
            <person name="Gonzalez J."/>
            <person name="Henrissat B."/>
            <person name="Kuo A."/>
            <person name="Liang C."/>
            <person name="Lipzen A."/>
            <person name="Lutzoni F."/>
            <person name="Magnuson J."/>
            <person name="Mondo S."/>
            <person name="Nolan M."/>
            <person name="Ohm R."/>
            <person name="Pangilinan J."/>
            <person name="Park H.-J."/>
            <person name="Ramirez L."/>
            <person name="Alfaro M."/>
            <person name="Sun H."/>
            <person name="Tritt A."/>
            <person name="Yoshinaga Y."/>
            <person name="Zwiers L.-H."/>
            <person name="Turgeon B."/>
            <person name="Goodwin S."/>
            <person name="Spatafora J."/>
            <person name="Crous P."/>
            <person name="Grigoriev I."/>
        </authorList>
    </citation>
    <scope>NUCLEOTIDE SEQUENCE</scope>
    <source>
        <strain evidence="2">CBS 627.86</strain>
    </source>
</reference>
<gene>
    <name evidence="2" type="ORF">BDV96DRAFT_641329</name>
</gene>
<evidence type="ECO:0000256" key="1">
    <source>
        <dbReference type="SAM" id="SignalP"/>
    </source>
</evidence>
<evidence type="ECO:0000313" key="2">
    <source>
        <dbReference type="EMBL" id="KAF2120667.1"/>
    </source>
</evidence>
<proteinExistence type="predicted"/>
<accession>A0A6A5ZP51</accession>
<sequence length="107" mass="11807">MMFKLLVLIGLTALTLANPVTTDFPLAPRPAGVIVIGTNEQRSVFDDNVCRTHIDIKQYYIKEGFTCSFYDNCSNGENGVLDQVQGPTRATYSDDQPDGIRCYGTPI</sequence>
<dbReference type="AlphaFoldDB" id="A0A6A5ZP51"/>
<protein>
    <submittedName>
        <fullName evidence="2">Uncharacterized protein</fullName>
    </submittedName>
</protein>
<feature type="chain" id="PRO_5025478002" evidence="1">
    <location>
        <begin position="18"/>
        <end position="107"/>
    </location>
</feature>
<feature type="signal peptide" evidence="1">
    <location>
        <begin position="1"/>
        <end position="17"/>
    </location>
</feature>
<evidence type="ECO:0000313" key="3">
    <source>
        <dbReference type="Proteomes" id="UP000799770"/>
    </source>
</evidence>
<keyword evidence="3" id="KW-1185">Reference proteome</keyword>
<keyword evidence="1" id="KW-0732">Signal</keyword>
<dbReference type="Proteomes" id="UP000799770">
    <property type="component" value="Unassembled WGS sequence"/>
</dbReference>
<dbReference type="EMBL" id="ML977313">
    <property type="protein sequence ID" value="KAF2120667.1"/>
    <property type="molecule type" value="Genomic_DNA"/>
</dbReference>
<name>A0A6A5ZP51_9PLEO</name>